<dbReference type="NCBIfam" id="TIGR01552">
    <property type="entry name" value="phd_fam"/>
    <property type="match status" value="1"/>
</dbReference>
<proteinExistence type="inferred from homology"/>
<organism evidence="3 4">
    <name type="scientific">Chromatium okenii</name>
    <dbReference type="NCBI Taxonomy" id="61644"/>
    <lineage>
        <taxon>Bacteria</taxon>
        <taxon>Pseudomonadati</taxon>
        <taxon>Pseudomonadota</taxon>
        <taxon>Gammaproteobacteria</taxon>
        <taxon>Chromatiales</taxon>
        <taxon>Chromatiaceae</taxon>
        <taxon>Chromatium</taxon>
    </lineage>
</organism>
<evidence type="ECO:0000256" key="1">
    <source>
        <dbReference type="ARBA" id="ARBA00009981"/>
    </source>
</evidence>
<reference evidence="3 4" key="1">
    <citation type="submission" date="2018-01" db="EMBL/GenBank/DDBJ databases">
        <title>The complete genome sequence of Chromatium okenii LaCa, a purple sulfur bacterium with a turbulent life.</title>
        <authorList>
            <person name="Luedin S.M."/>
            <person name="Liechti N."/>
            <person name="Storelli N."/>
            <person name="Danza F."/>
            <person name="Wittwer M."/>
            <person name="Pothier J.F."/>
            <person name="Tonolla M.A."/>
        </authorList>
    </citation>
    <scope>NUCLEOTIDE SEQUENCE [LARGE SCALE GENOMIC DNA]</scope>
    <source>
        <strain evidence="3 4">LaCa</strain>
    </source>
</reference>
<name>A0A2S7XQL9_9GAMM</name>
<protein>
    <recommendedName>
        <fullName evidence="2">Antitoxin</fullName>
    </recommendedName>
</protein>
<dbReference type="Gene3D" id="3.40.1620.10">
    <property type="entry name" value="YefM-like domain"/>
    <property type="match status" value="1"/>
</dbReference>
<dbReference type="InterPro" id="IPR036165">
    <property type="entry name" value="YefM-like_sf"/>
</dbReference>
<dbReference type="OrthoDB" id="361281at2"/>
<keyword evidence="4" id="KW-1185">Reference proteome</keyword>
<dbReference type="AlphaFoldDB" id="A0A2S7XQL9"/>
<evidence type="ECO:0000313" key="4">
    <source>
        <dbReference type="Proteomes" id="UP000239936"/>
    </source>
</evidence>
<accession>A0A2S7XQL9</accession>
<gene>
    <name evidence="3" type="ORF">CXB77_16645</name>
</gene>
<dbReference type="EMBL" id="PPGH01000037">
    <property type="protein sequence ID" value="PQJ95691.1"/>
    <property type="molecule type" value="Genomic_DNA"/>
</dbReference>
<dbReference type="RefSeq" id="WP_105074702.1">
    <property type="nucleotide sequence ID" value="NZ_PPGH01000037.1"/>
</dbReference>
<dbReference type="SUPFAM" id="SSF143120">
    <property type="entry name" value="YefM-like"/>
    <property type="match status" value="1"/>
</dbReference>
<sequence>MNEPSHPEARNHWQLQDAKARFSELVRRARDCPQHVTVNGLERAVLLSAEEYMRLRGQPTGRDLVELMAGTALTDLVLEHPKAVRPELRPL</sequence>
<evidence type="ECO:0000256" key="2">
    <source>
        <dbReference type="RuleBase" id="RU362080"/>
    </source>
</evidence>
<comment type="similarity">
    <text evidence="1 2">Belongs to the phD/YefM antitoxin family.</text>
</comment>
<evidence type="ECO:0000313" key="3">
    <source>
        <dbReference type="EMBL" id="PQJ95691.1"/>
    </source>
</evidence>
<dbReference type="Pfam" id="PF02604">
    <property type="entry name" value="PhdYeFM_antitox"/>
    <property type="match status" value="1"/>
</dbReference>
<dbReference type="InterPro" id="IPR006442">
    <property type="entry name" value="Antitoxin_Phd/YefM"/>
</dbReference>
<dbReference type="Proteomes" id="UP000239936">
    <property type="component" value="Unassembled WGS sequence"/>
</dbReference>
<comment type="function">
    <text evidence="2">Antitoxin component of a type II toxin-antitoxin (TA) system.</text>
</comment>
<comment type="caution">
    <text evidence="3">The sequence shown here is derived from an EMBL/GenBank/DDBJ whole genome shotgun (WGS) entry which is preliminary data.</text>
</comment>